<evidence type="ECO:0000256" key="5">
    <source>
        <dbReference type="ARBA" id="ARBA00005363"/>
    </source>
</evidence>
<dbReference type="GO" id="GO:0034045">
    <property type="term" value="C:phagophore assembly site membrane"/>
    <property type="evidence" value="ECO:0007669"/>
    <property type="project" value="UniProtKB-SubCell"/>
</dbReference>
<evidence type="ECO:0000256" key="14">
    <source>
        <dbReference type="ARBA" id="ARBA00023128"/>
    </source>
</evidence>
<keyword evidence="9 19" id="KW-0732">Signal</keyword>
<dbReference type="PANTHER" id="PTHR15071">
    <property type="entry name" value="MANNOSE-6-PHOSPHATE RECEPTOR FAMILY MEMBER"/>
    <property type="match status" value="1"/>
</dbReference>
<evidence type="ECO:0000256" key="18">
    <source>
        <dbReference type="SAM" id="Phobius"/>
    </source>
</evidence>
<organism evidence="21 22">
    <name type="scientific">Neocallimastix californiae</name>
    <dbReference type="NCBI Taxonomy" id="1754190"/>
    <lineage>
        <taxon>Eukaryota</taxon>
        <taxon>Fungi</taxon>
        <taxon>Fungi incertae sedis</taxon>
        <taxon>Chytridiomycota</taxon>
        <taxon>Chytridiomycota incertae sedis</taxon>
        <taxon>Neocallimastigomycetes</taxon>
        <taxon>Neocallimastigales</taxon>
        <taxon>Neocallimastigaceae</taxon>
        <taxon>Neocallimastix</taxon>
    </lineage>
</organism>
<dbReference type="GO" id="GO:0010008">
    <property type="term" value="C:endosome membrane"/>
    <property type="evidence" value="ECO:0007669"/>
    <property type="project" value="UniProtKB-SubCell"/>
</dbReference>
<dbReference type="InterPro" id="IPR018939">
    <property type="entry name" value="Autophagy-rel_prot_27"/>
</dbReference>
<keyword evidence="13" id="KW-0333">Golgi apparatus</keyword>
<feature type="chain" id="PRO_5012169226" description="Autophagy-related protein 27" evidence="19">
    <location>
        <begin position="21"/>
        <end position="258"/>
    </location>
</feature>
<dbReference type="PROSITE" id="PS51914">
    <property type="entry name" value="MRH"/>
    <property type="match status" value="1"/>
</dbReference>
<dbReference type="AlphaFoldDB" id="A0A1Y2AUD6"/>
<gene>
    <name evidence="21" type="ORF">LY90DRAFT_674663</name>
</gene>
<dbReference type="GO" id="GO:0000139">
    <property type="term" value="C:Golgi membrane"/>
    <property type="evidence" value="ECO:0007669"/>
    <property type="project" value="UniProtKB-SubCell"/>
</dbReference>
<keyword evidence="12" id="KW-0072">Autophagy</keyword>
<evidence type="ECO:0000256" key="11">
    <source>
        <dbReference type="ARBA" id="ARBA00022989"/>
    </source>
</evidence>
<evidence type="ECO:0000256" key="15">
    <source>
        <dbReference type="ARBA" id="ARBA00023136"/>
    </source>
</evidence>
<dbReference type="GO" id="GO:0015031">
    <property type="term" value="P:protein transport"/>
    <property type="evidence" value="ECO:0007669"/>
    <property type="project" value="UniProtKB-KW"/>
</dbReference>
<evidence type="ECO:0000256" key="2">
    <source>
        <dbReference type="ARBA" id="ARBA00004358"/>
    </source>
</evidence>
<keyword evidence="7" id="KW-0813">Transport</keyword>
<evidence type="ECO:0000259" key="20">
    <source>
        <dbReference type="PROSITE" id="PS51914"/>
    </source>
</evidence>
<evidence type="ECO:0000256" key="1">
    <source>
        <dbReference type="ARBA" id="ARBA00004304"/>
    </source>
</evidence>
<feature type="signal peptide" evidence="19">
    <location>
        <begin position="1"/>
        <end position="20"/>
    </location>
</feature>
<keyword evidence="17" id="KW-0968">Cytoplasmic vesicle</keyword>
<keyword evidence="16" id="KW-1015">Disulfide bond</keyword>
<comment type="caution">
    <text evidence="21">The sequence shown here is derived from an EMBL/GenBank/DDBJ whole genome shotgun (WGS) entry which is preliminary data.</text>
</comment>
<evidence type="ECO:0000313" key="22">
    <source>
        <dbReference type="Proteomes" id="UP000193920"/>
    </source>
</evidence>
<keyword evidence="15 18" id="KW-0472">Membrane</keyword>
<keyword evidence="22" id="KW-1185">Reference proteome</keyword>
<evidence type="ECO:0000256" key="9">
    <source>
        <dbReference type="ARBA" id="ARBA00022729"/>
    </source>
</evidence>
<evidence type="ECO:0000256" key="10">
    <source>
        <dbReference type="ARBA" id="ARBA00022927"/>
    </source>
</evidence>
<dbReference type="EMBL" id="MCOG01000205">
    <property type="protein sequence ID" value="ORY26096.1"/>
    <property type="molecule type" value="Genomic_DNA"/>
</dbReference>
<evidence type="ECO:0000256" key="7">
    <source>
        <dbReference type="ARBA" id="ARBA00022448"/>
    </source>
</evidence>
<dbReference type="OrthoDB" id="29460at2759"/>
<dbReference type="STRING" id="1754190.A0A1Y2AUD6"/>
<dbReference type="Gene3D" id="2.70.130.10">
    <property type="entry name" value="Mannose-6-phosphate receptor binding domain"/>
    <property type="match status" value="1"/>
</dbReference>
<evidence type="ECO:0000256" key="13">
    <source>
        <dbReference type="ARBA" id="ARBA00023034"/>
    </source>
</evidence>
<feature type="transmembrane region" description="Helical" evidence="18">
    <location>
        <begin position="195"/>
        <end position="217"/>
    </location>
</feature>
<evidence type="ECO:0000256" key="16">
    <source>
        <dbReference type="ARBA" id="ARBA00023157"/>
    </source>
</evidence>
<keyword evidence="8 18" id="KW-0812">Transmembrane</keyword>
<keyword evidence="10" id="KW-0653">Protein transport</keyword>
<comment type="similarity">
    <text evidence="5">Belongs to the ATG27 family.</text>
</comment>
<name>A0A1Y2AUD6_9FUNG</name>
<sequence>MKSLCLYIVILATLIKSIASFSCEDIYLDSKKTLYKAISQKKVENEIKYSYGTEYNTWYIDPCSSVENEPKDYTKEKCPDNSRVCLVKTIEFNDEKKRKVIDIIGYAVSTPVQDPFIRQGNYTLYFEGEKESNYSAEINFSCAGDEKSNPDIELDANKKKVKVFWKGICVTDNKTEPIKDDDGKDNNNKKSGGHFIIRFILIIIICYFIIGMCYNYFVLNKNGLDIIPHIDILISVFGPIFDKISDLFGRRDYRPILQ</sequence>
<keyword evidence="14" id="KW-0496">Mitochondrion</keyword>
<feature type="domain" description="MRH" evidence="20">
    <location>
        <begin position="21"/>
        <end position="171"/>
    </location>
</feature>
<evidence type="ECO:0000256" key="6">
    <source>
        <dbReference type="ARBA" id="ARBA00013776"/>
    </source>
</evidence>
<evidence type="ECO:0000313" key="21">
    <source>
        <dbReference type="EMBL" id="ORY26096.1"/>
    </source>
</evidence>
<dbReference type="PANTHER" id="PTHR15071:SF0">
    <property type="entry name" value="MANNOSE 6-PHOSPHATE RECEPTOR-LIKE PROTEIN 1"/>
    <property type="match status" value="1"/>
</dbReference>
<dbReference type="Pfam" id="PF09451">
    <property type="entry name" value="ATG27"/>
    <property type="match status" value="1"/>
</dbReference>
<proteinExistence type="inferred from homology"/>
<reference evidence="21 22" key="1">
    <citation type="submission" date="2016-08" db="EMBL/GenBank/DDBJ databases">
        <title>A Parts List for Fungal Cellulosomes Revealed by Comparative Genomics.</title>
        <authorList>
            <consortium name="DOE Joint Genome Institute"/>
            <person name="Haitjema C.H."/>
            <person name="Gilmore S.P."/>
            <person name="Henske J.K."/>
            <person name="Solomon K.V."/>
            <person name="De Groot R."/>
            <person name="Kuo A."/>
            <person name="Mondo S.J."/>
            <person name="Salamov A.A."/>
            <person name="Labutti K."/>
            <person name="Zhao Z."/>
            <person name="Chiniquy J."/>
            <person name="Barry K."/>
            <person name="Brewer H.M."/>
            <person name="Purvine S.O."/>
            <person name="Wright A.T."/>
            <person name="Boxma B."/>
            <person name="Van Alen T."/>
            <person name="Hackstein J.H."/>
            <person name="Baker S.E."/>
            <person name="Grigoriev I.V."/>
            <person name="O'Malley M.A."/>
        </authorList>
    </citation>
    <scope>NUCLEOTIDE SEQUENCE [LARGE SCALE GENOMIC DNA]</scope>
    <source>
        <strain evidence="21 22">G1</strain>
    </source>
</reference>
<dbReference type="InterPro" id="IPR044865">
    <property type="entry name" value="MRH_dom"/>
</dbReference>
<evidence type="ECO:0000256" key="17">
    <source>
        <dbReference type="ARBA" id="ARBA00023329"/>
    </source>
</evidence>
<dbReference type="InterPro" id="IPR009011">
    <property type="entry name" value="Man6P_isomerase_rcpt-bd_dom_sf"/>
</dbReference>
<evidence type="ECO:0000256" key="3">
    <source>
        <dbReference type="ARBA" id="ARBA00004472"/>
    </source>
</evidence>
<dbReference type="GO" id="GO:0006914">
    <property type="term" value="P:autophagy"/>
    <property type="evidence" value="ECO:0007669"/>
    <property type="project" value="UniProtKB-KW"/>
</dbReference>
<evidence type="ECO:0000256" key="12">
    <source>
        <dbReference type="ARBA" id="ARBA00023006"/>
    </source>
</evidence>
<dbReference type="Proteomes" id="UP000193920">
    <property type="component" value="Unassembled WGS sequence"/>
</dbReference>
<evidence type="ECO:0000256" key="19">
    <source>
        <dbReference type="SAM" id="SignalP"/>
    </source>
</evidence>
<protein>
    <recommendedName>
        <fullName evidence="6">Autophagy-related protein 27</fullName>
    </recommendedName>
</protein>
<evidence type="ECO:0000256" key="8">
    <source>
        <dbReference type="ARBA" id="ARBA00022692"/>
    </source>
</evidence>
<dbReference type="GO" id="GO:0031966">
    <property type="term" value="C:mitochondrial membrane"/>
    <property type="evidence" value="ECO:0007669"/>
    <property type="project" value="UniProtKB-SubCell"/>
</dbReference>
<keyword evidence="11 18" id="KW-1133">Transmembrane helix</keyword>
<evidence type="ECO:0000256" key="4">
    <source>
        <dbReference type="ARBA" id="ARBA00004614"/>
    </source>
</evidence>
<comment type="subcellular location">
    <subcellularLocation>
        <location evidence="2">Cytoplasmic vesicle membrane</location>
        <topology evidence="2">Single-pass type I membrane protein</topology>
    </subcellularLocation>
    <subcellularLocation>
        <location evidence="4">Golgi apparatus membrane</location>
        <topology evidence="4">Single-pass type I membrane protein</topology>
    </subcellularLocation>
    <subcellularLocation>
        <location evidence="1">Mitochondrion membrane</location>
        <topology evidence="1">Single-pass membrane protein</topology>
    </subcellularLocation>
    <subcellularLocation>
        <location evidence="3">Preautophagosomal structure membrane</location>
        <topology evidence="3">Single-pass type I membrane protein</topology>
    </subcellularLocation>
</comment>
<accession>A0A1Y2AUD6</accession>